<reference evidence="3" key="1">
    <citation type="journal article" date="2019" name="Int. J. Syst. Evol. Microbiol.">
        <title>The Global Catalogue of Microorganisms (GCM) 10K type strain sequencing project: providing services to taxonomists for standard genome sequencing and annotation.</title>
        <authorList>
            <consortium name="The Broad Institute Genomics Platform"/>
            <consortium name="The Broad Institute Genome Sequencing Center for Infectious Disease"/>
            <person name="Wu L."/>
            <person name="Ma J."/>
        </authorList>
    </citation>
    <scope>NUCLEOTIDE SEQUENCE [LARGE SCALE GENOMIC DNA]</scope>
    <source>
        <strain evidence="3">CCUG 50353</strain>
    </source>
</reference>
<evidence type="ECO:0000259" key="1">
    <source>
        <dbReference type="Pfam" id="PF01973"/>
    </source>
</evidence>
<keyword evidence="3" id="KW-1185">Reference proteome</keyword>
<dbReference type="PANTHER" id="PTHR41786:SF1">
    <property type="entry name" value="6-HYDROXYMETHYLPTERIN DIPHOSPHOKINASE MPTE-LIKE DOMAIN-CONTAINING PROTEIN"/>
    <property type="match status" value="1"/>
</dbReference>
<feature type="domain" description="6-hydroxymethylpterin diphosphokinase MptE-like" evidence="1">
    <location>
        <begin position="203"/>
        <end position="376"/>
    </location>
</feature>
<dbReference type="InterPro" id="IPR002826">
    <property type="entry name" value="MptE-like"/>
</dbReference>
<evidence type="ECO:0000313" key="2">
    <source>
        <dbReference type="EMBL" id="MFC4354689.1"/>
    </source>
</evidence>
<dbReference type="PANTHER" id="PTHR41786">
    <property type="entry name" value="MOTILITY ACCESSORY FACTOR MAF"/>
    <property type="match status" value="1"/>
</dbReference>
<evidence type="ECO:0000313" key="3">
    <source>
        <dbReference type="Proteomes" id="UP001595733"/>
    </source>
</evidence>
<dbReference type="EMBL" id="JBHSEF010000013">
    <property type="protein sequence ID" value="MFC4354689.1"/>
    <property type="molecule type" value="Genomic_DNA"/>
</dbReference>
<dbReference type="Pfam" id="PF01973">
    <property type="entry name" value="MptE-like"/>
    <property type="match status" value="1"/>
</dbReference>
<dbReference type="RefSeq" id="WP_378140971.1">
    <property type="nucleotide sequence ID" value="NZ_JBHSEF010000013.1"/>
</dbReference>
<accession>A0ABV8UU50</accession>
<dbReference type="Proteomes" id="UP001595733">
    <property type="component" value="Unassembled WGS sequence"/>
</dbReference>
<proteinExistence type="predicted"/>
<name>A0ABV8UU50_9BACL</name>
<gene>
    <name evidence="2" type="ORF">ACFO0S_06365</name>
</gene>
<protein>
    <submittedName>
        <fullName evidence="2">Motility associated factor glycosyltransferase family protein</fullName>
    </submittedName>
</protein>
<organism evidence="2 3">
    <name type="scientific">Chryseomicrobium palamuruense</name>
    <dbReference type="NCBI Taxonomy" id="682973"/>
    <lineage>
        <taxon>Bacteria</taxon>
        <taxon>Bacillati</taxon>
        <taxon>Bacillota</taxon>
        <taxon>Bacilli</taxon>
        <taxon>Bacillales</taxon>
        <taxon>Caryophanaceae</taxon>
        <taxon>Chryseomicrobium</taxon>
    </lineage>
</organism>
<comment type="caution">
    <text evidence="2">The sequence shown here is derived from an EMBL/GenBank/DDBJ whole genome shotgun (WGS) entry which is preliminary data.</text>
</comment>
<sequence length="607" mass="70056">MSLIENIRILKDKFPKWTPPMPNTTDHHNEAIVETTKSGFPTLKIVTNQHGKYIHSKYNPVREAEIISSNLDLSDYEHIIFLGVGLGYHINSILSSNPHLLYSLYEPEENQLNAFLSNMKLQNLDLKNLILFSNSRHESYIIEQLLVLSHNHFPKTFVYTLPSLKQDFEAIEMELLEKLKENLKIMKSNMVTTLHFQKRWTTNVLHNFEEILHSPPIMSSSNLFTGQTAFLVAAGPSLEIEFENLKYIQREKLGYIFSVGNAINSLLGEGILPDAAFTFDPTVKNQEVFKTLKKNQLTTIPLIFGSTVGYETLEGYPGEKFHFITSQDTISQYYISSIKPEEIISDAPSISSITYQILCKMGFNKVILVGQNFAYFENSRYAAGIHYGNFSSTLTERELESAVKIKNVDGQDIFTNELFIRMKNSLEHHIHLTKTQVEVINTTLHGAKIDGAEFTQLSEILPQLKTRNEVAFVKKRRELDESTILNRQSNLKGHYMKLIILLDKLGKISNQIEKNYKNLSWEEMNKLYVKIDKNLTEIEKNKFYFHFVHSVIRTSRHALEEGFKKLEYQKDPIVKAEIVVDILNQFLLHSKETSEELYFLAEKTRRT</sequence>